<protein>
    <submittedName>
        <fullName evidence="8">PTS sugar transporter subunit IIA</fullName>
    </submittedName>
</protein>
<evidence type="ECO:0000256" key="2">
    <source>
        <dbReference type="ARBA" id="ARBA00022553"/>
    </source>
</evidence>
<keyword evidence="5" id="KW-0598">Phosphotransferase system</keyword>
<comment type="caution">
    <text evidence="8">The sequence shown here is derived from an EMBL/GenBank/DDBJ whole genome shotgun (WGS) entry which is preliminary data.</text>
</comment>
<keyword evidence="2" id="KW-0597">Phosphoprotein</keyword>
<evidence type="ECO:0000256" key="3">
    <source>
        <dbReference type="ARBA" id="ARBA00022597"/>
    </source>
</evidence>
<dbReference type="NCBIfam" id="TIGR00848">
    <property type="entry name" value="fruA"/>
    <property type="match status" value="1"/>
</dbReference>
<dbReference type="AlphaFoldDB" id="A0AAE4HS14"/>
<dbReference type="InterPro" id="IPR002178">
    <property type="entry name" value="PTS_EIIA_type-2_dom"/>
</dbReference>
<evidence type="ECO:0000256" key="5">
    <source>
        <dbReference type="ARBA" id="ARBA00022683"/>
    </source>
</evidence>
<dbReference type="InterPro" id="IPR051541">
    <property type="entry name" value="PTS_SugarTrans_NitroReg"/>
</dbReference>
<evidence type="ECO:0000256" key="1">
    <source>
        <dbReference type="ARBA" id="ARBA00022448"/>
    </source>
</evidence>
<evidence type="ECO:0000313" key="8">
    <source>
        <dbReference type="EMBL" id="MDT2690528.1"/>
    </source>
</evidence>
<dbReference type="Proteomes" id="UP001183682">
    <property type="component" value="Unassembled WGS sequence"/>
</dbReference>
<keyword evidence="1" id="KW-0813">Transport</keyword>
<sequence length="154" mass="17400">MDKTIALEKIIRKELIKINSLATNKNDLLKEMVDILYNNDFIISKEEFLSDVYLREEEGETGIGQGIAIPHGKSKGVKTTTLAVATLKKPIEWESLDDEKVKVVIMFAVKDSDVNTTHILLLQQVAIMLADDQFLDNLKHASSPEEIYQLITEK</sequence>
<accession>A0AAE4HS14</accession>
<dbReference type="PROSITE" id="PS00372">
    <property type="entry name" value="PTS_EIIA_TYPE_2_HIS"/>
    <property type="match status" value="1"/>
</dbReference>
<dbReference type="EMBL" id="JARPZN010000006">
    <property type="protein sequence ID" value="MDT2690528.1"/>
    <property type="molecule type" value="Genomic_DNA"/>
</dbReference>
<dbReference type="PROSITE" id="PS51094">
    <property type="entry name" value="PTS_EIIA_TYPE_2"/>
    <property type="match status" value="1"/>
</dbReference>
<dbReference type="GO" id="GO:0008982">
    <property type="term" value="F:protein-N(PI)-phosphohistidine-sugar phosphotransferase activity"/>
    <property type="evidence" value="ECO:0007669"/>
    <property type="project" value="InterPro"/>
</dbReference>
<dbReference type="PANTHER" id="PTHR47738">
    <property type="entry name" value="PTS SYSTEM FRUCTOSE-LIKE EIIA COMPONENT-RELATED"/>
    <property type="match status" value="1"/>
</dbReference>
<dbReference type="EMBL" id="JABXJK010000013">
    <property type="protein sequence ID" value="MBA0971785.1"/>
    <property type="molecule type" value="Genomic_DNA"/>
</dbReference>
<evidence type="ECO:0000313" key="9">
    <source>
        <dbReference type="Proteomes" id="UP000571857"/>
    </source>
</evidence>
<dbReference type="RefSeq" id="WP_138371503.1">
    <property type="nucleotide sequence ID" value="NZ_BSYC01000002.1"/>
</dbReference>
<dbReference type="GO" id="GO:0009401">
    <property type="term" value="P:phosphoenolpyruvate-dependent sugar phosphotransferase system"/>
    <property type="evidence" value="ECO:0007669"/>
    <property type="project" value="UniProtKB-KW"/>
</dbReference>
<reference evidence="8" key="2">
    <citation type="submission" date="2023-03" db="EMBL/GenBank/DDBJ databases">
        <authorList>
            <person name="Shen W."/>
            <person name="Cai J."/>
        </authorList>
    </citation>
    <scope>NUCLEOTIDE SEQUENCE</scope>
    <source>
        <strain evidence="8">K69-2</strain>
    </source>
</reference>
<dbReference type="SUPFAM" id="SSF55804">
    <property type="entry name" value="Phoshotransferase/anion transport protein"/>
    <property type="match status" value="1"/>
</dbReference>
<dbReference type="GeneID" id="93222234"/>
<dbReference type="PANTHER" id="PTHR47738:SF2">
    <property type="entry name" value="PTS SYSTEM FRUCTOSE-LIKE EIIA COMPONENT"/>
    <property type="match status" value="1"/>
</dbReference>
<evidence type="ECO:0000313" key="7">
    <source>
        <dbReference type="EMBL" id="MBA0971785.1"/>
    </source>
</evidence>
<feature type="domain" description="PTS EIIA type-2" evidence="6">
    <location>
        <begin position="9"/>
        <end position="154"/>
    </location>
</feature>
<organism evidence="8 10">
    <name type="scientific">Enterococcus gallinarum</name>
    <dbReference type="NCBI Taxonomy" id="1353"/>
    <lineage>
        <taxon>Bacteria</taxon>
        <taxon>Bacillati</taxon>
        <taxon>Bacillota</taxon>
        <taxon>Bacilli</taxon>
        <taxon>Lactobacillales</taxon>
        <taxon>Enterococcaceae</taxon>
        <taxon>Enterococcus</taxon>
    </lineage>
</organism>
<keyword evidence="4" id="KW-0808">Transferase</keyword>
<gene>
    <name evidence="7" type="ORF">HWH42_04120</name>
    <name evidence="8" type="ORF">P7E30_09980</name>
</gene>
<evidence type="ECO:0000313" key="10">
    <source>
        <dbReference type="Proteomes" id="UP001183682"/>
    </source>
</evidence>
<dbReference type="Pfam" id="PF00359">
    <property type="entry name" value="PTS_EIIA_2"/>
    <property type="match status" value="1"/>
</dbReference>
<dbReference type="GO" id="GO:0016020">
    <property type="term" value="C:membrane"/>
    <property type="evidence" value="ECO:0007669"/>
    <property type="project" value="InterPro"/>
</dbReference>
<dbReference type="InterPro" id="IPR016152">
    <property type="entry name" value="PTrfase/Anion_transptr"/>
</dbReference>
<dbReference type="Gene3D" id="3.40.930.10">
    <property type="entry name" value="Mannitol-specific EII, Chain A"/>
    <property type="match status" value="1"/>
</dbReference>
<reference evidence="7 9" key="1">
    <citation type="submission" date="2020-06" db="EMBL/GenBank/DDBJ databases">
        <title>Crossreactivity between MHC class I-restricted antigens from cancer cells and an enterococcal bacteriophage.</title>
        <authorList>
            <person name="Fluckiger A."/>
            <person name="Daillere R."/>
            <person name="Sassi M."/>
            <person name="Cattoir V."/>
            <person name="Kroemer G."/>
            <person name="Zitvogel L."/>
        </authorList>
    </citation>
    <scope>NUCLEOTIDE SEQUENCE [LARGE SCALE GENOMIC DNA]</scope>
    <source>
        <strain evidence="7 9">EG4</strain>
    </source>
</reference>
<evidence type="ECO:0000256" key="4">
    <source>
        <dbReference type="ARBA" id="ARBA00022679"/>
    </source>
</evidence>
<dbReference type="CDD" id="cd00211">
    <property type="entry name" value="PTS_IIA_fru"/>
    <property type="match status" value="1"/>
</dbReference>
<dbReference type="InterPro" id="IPR004715">
    <property type="entry name" value="PTS_IIA_fruc"/>
</dbReference>
<name>A0AAE4HS14_ENTGA</name>
<proteinExistence type="predicted"/>
<evidence type="ECO:0000259" key="6">
    <source>
        <dbReference type="PROSITE" id="PS51094"/>
    </source>
</evidence>
<keyword evidence="3 8" id="KW-0762">Sugar transport</keyword>
<dbReference type="Proteomes" id="UP000571857">
    <property type="component" value="Unassembled WGS sequence"/>
</dbReference>